<protein>
    <recommendedName>
        <fullName evidence="2">histidine kinase</fullName>
        <ecNumber evidence="2">2.7.13.3</ecNumber>
    </recommendedName>
</protein>
<evidence type="ECO:0000256" key="2">
    <source>
        <dbReference type="ARBA" id="ARBA00012438"/>
    </source>
</evidence>
<dbReference type="SUPFAM" id="SSF55874">
    <property type="entry name" value="ATPase domain of HSP90 chaperone/DNA topoisomerase II/histidine kinase"/>
    <property type="match status" value="1"/>
</dbReference>
<dbReference type="SUPFAM" id="SSF55785">
    <property type="entry name" value="PYP-like sensor domain (PAS domain)"/>
    <property type="match status" value="1"/>
</dbReference>
<dbReference type="InterPro" id="IPR003661">
    <property type="entry name" value="HisK_dim/P_dom"/>
</dbReference>
<gene>
    <name evidence="11" type="ORF">DNHGIG_06150</name>
</gene>
<dbReference type="SMART" id="SM00388">
    <property type="entry name" value="HisKA"/>
    <property type="match status" value="1"/>
</dbReference>
<evidence type="ECO:0000313" key="11">
    <source>
        <dbReference type="EMBL" id="GIM45066.1"/>
    </source>
</evidence>
<evidence type="ECO:0000256" key="1">
    <source>
        <dbReference type="ARBA" id="ARBA00000085"/>
    </source>
</evidence>
<dbReference type="Gene3D" id="3.30.565.10">
    <property type="entry name" value="Histidine kinase-like ATPase, C-terminal domain"/>
    <property type="match status" value="1"/>
</dbReference>
<reference evidence="11" key="1">
    <citation type="journal article" date="2023" name="Int. J. Syst. Evol. Microbiol.">
        <title>Collibacillus ludicampi gen. nov., sp. nov., a new soil bacterium of the family Alicyclobacillaceae.</title>
        <authorList>
            <person name="Jojima T."/>
            <person name="Ioku Y."/>
            <person name="Fukuta Y."/>
            <person name="Shirasaka N."/>
            <person name="Matsumura Y."/>
            <person name="Mori M."/>
        </authorList>
    </citation>
    <scope>NUCLEOTIDE SEQUENCE</scope>
    <source>
        <strain evidence="11">TP075</strain>
    </source>
</reference>
<evidence type="ECO:0000256" key="8">
    <source>
        <dbReference type="ARBA" id="ARBA00023012"/>
    </source>
</evidence>
<feature type="domain" description="PAC" evidence="10">
    <location>
        <begin position="262"/>
        <end position="313"/>
    </location>
</feature>
<dbReference type="InterPro" id="IPR005467">
    <property type="entry name" value="His_kinase_dom"/>
</dbReference>
<evidence type="ECO:0000256" key="6">
    <source>
        <dbReference type="ARBA" id="ARBA00022777"/>
    </source>
</evidence>
<dbReference type="PANTHER" id="PTHR43065">
    <property type="entry name" value="SENSOR HISTIDINE KINASE"/>
    <property type="match status" value="1"/>
</dbReference>
<keyword evidence="6" id="KW-0418">Kinase</keyword>
<dbReference type="GO" id="GO:0005524">
    <property type="term" value="F:ATP binding"/>
    <property type="evidence" value="ECO:0007669"/>
    <property type="project" value="UniProtKB-KW"/>
</dbReference>
<dbReference type="InterPro" id="IPR000700">
    <property type="entry name" value="PAS-assoc_C"/>
</dbReference>
<keyword evidence="5" id="KW-0547">Nucleotide-binding</keyword>
<evidence type="ECO:0000259" key="10">
    <source>
        <dbReference type="PROSITE" id="PS50113"/>
    </source>
</evidence>
<name>A0AAV4LBA5_9BACL</name>
<dbReference type="Pfam" id="PF13426">
    <property type="entry name" value="PAS_9"/>
    <property type="match status" value="1"/>
</dbReference>
<proteinExistence type="predicted"/>
<dbReference type="InterPro" id="IPR036097">
    <property type="entry name" value="HisK_dim/P_sf"/>
</dbReference>
<dbReference type="InterPro" id="IPR035965">
    <property type="entry name" value="PAS-like_dom_sf"/>
</dbReference>
<comment type="caution">
    <text evidence="11">The sequence shown here is derived from an EMBL/GenBank/DDBJ whole genome shotgun (WGS) entry which is preliminary data.</text>
</comment>
<dbReference type="InterPro" id="IPR036890">
    <property type="entry name" value="HATPase_C_sf"/>
</dbReference>
<dbReference type="EMBL" id="BOQE01000001">
    <property type="protein sequence ID" value="GIM45066.1"/>
    <property type="molecule type" value="Genomic_DNA"/>
</dbReference>
<dbReference type="GO" id="GO:0000155">
    <property type="term" value="F:phosphorelay sensor kinase activity"/>
    <property type="evidence" value="ECO:0007669"/>
    <property type="project" value="InterPro"/>
</dbReference>
<dbReference type="PROSITE" id="PS50113">
    <property type="entry name" value="PAC"/>
    <property type="match status" value="1"/>
</dbReference>
<keyword evidence="3" id="KW-0597">Phosphoprotein</keyword>
<dbReference type="PROSITE" id="PS50109">
    <property type="entry name" value="HIS_KIN"/>
    <property type="match status" value="1"/>
</dbReference>
<dbReference type="InterPro" id="IPR004358">
    <property type="entry name" value="Sig_transdc_His_kin-like_C"/>
</dbReference>
<keyword evidence="7" id="KW-0067">ATP-binding</keyword>
<keyword evidence="8" id="KW-0902">Two-component regulatory system</keyword>
<dbReference type="InterPro" id="IPR003594">
    <property type="entry name" value="HATPase_dom"/>
</dbReference>
<dbReference type="CDD" id="cd00082">
    <property type="entry name" value="HisKA"/>
    <property type="match status" value="1"/>
</dbReference>
<feature type="domain" description="Histidine kinase" evidence="9">
    <location>
        <begin position="326"/>
        <end position="530"/>
    </location>
</feature>
<dbReference type="NCBIfam" id="TIGR00229">
    <property type="entry name" value="sensory_box"/>
    <property type="match status" value="1"/>
</dbReference>
<dbReference type="InterPro" id="IPR000014">
    <property type="entry name" value="PAS"/>
</dbReference>
<dbReference type="PRINTS" id="PR00344">
    <property type="entry name" value="BCTRLSENSOR"/>
</dbReference>
<dbReference type="Gene3D" id="3.30.450.40">
    <property type="match status" value="1"/>
</dbReference>
<dbReference type="SMART" id="SM00387">
    <property type="entry name" value="HATPase_c"/>
    <property type="match status" value="1"/>
</dbReference>
<dbReference type="AlphaFoldDB" id="A0AAV4LBA5"/>
<comment type="catalytic activity">
    <reaction evidence="1">
        <text>ATP + protein L-histidine = ADP + protein N-phospho-L-histidine.</text>
        <dbReference type="EC" id="2.7.13.3"/>
    </reaction>
</comment>
<keyword evidence="12" id="KW-1185">Reference proteome</keyword>
<sequence length="551" mass="61948">MRMDFHDRRRQMVEDSWKRCLTSGVDPDGEPLCVSDQELEHLRQKNQTFLQVSIPFINSLLMPEQDFIMGINEENGCILEVFGSSELVRQAAAFHIRPGAVWTEESIGTNAIGTGIVLNKPVIIRKEEHYHRLQRSFICFSAPICDGQGNYMGALSVGSDKELDPVVINMVKAAARAIEKELHLTQQNRELEFLNDFLFEGSYRYMLMVSRDGRVLRANKMMMQEIPDIVGKHISELFPDEEESIATILLESMEKEIEYVDREIQVVVQQIPVQKKYFTVDTRLIRNHRNLTGVVGTMRDITEKKQLERHILQNEKLIALGQLAAGLAHEIRNPLTSSLGFLQLLTSGDLECKKEYLELIFHELKRINSLLTEFVMLSKPIAPMRKAVALSDVLQNVITFLQPQALLHNVQLSYTQLTPLPVVNIDAKQMKQVLLNVIKNAIEATGVEKVVLLGECREDHIHIEVRDDGSGIPPGILDQIFNPFYSTKDEGTGLGLPISLQIVQNHGGHMTVESEEGKGTAVHICLPLSAVNVQDGVAMQCSVDTRAGKSV</sequence>
<dbReference type="InterPro" id="IPR029016">
    <property type="entry name" value="GAF-like_dom_sf"/>
</dbReference>
<dbReference type="Gene3D" id="3.30.450.20">
    <property type="entry name" value="PAS domain"/>
    <property type="match status" value="1"/>
</dbReference>
<evidence type="ECO:0000259" key="9">
    <source>
        <dbReference type="PROSITE" id="PS50109"/>
    </source>
</evidence>
<dbReference type="EC" id="2.7.13.3" evidence="2"/>
<dbReference type="RefSeq" id="WP_282198300.1">
    <property type="nucleotide sequence ID" value="NZ_BOQE01000001.1"/>
</dbReference>
<evidence type="ECO:0000313" key="12">
    <source>
        <dbReference type="Proteomes" id="UP001057291"/>
    </source>
</evidence>
<evidence type="ECO:0000256" key="3">
    <source>
        <dbReference type="ARBA" id="ARBA00022553"/>
    </source>
</evidence>
<keyword evidence="4" id="KW-0808">Transferase</keyword>
<dbReference type="SUPFAM" id="SSF47384">
    <property type="entry name" value="Homodimeric domain of signal transducing histidine kinase"/>
    <property type="match status" value="1"/>
</dbReference>
<dbReference type="Pfam" id="PF00512">
    <property type="entry name" value="HisKA"/>
    <property type="match status" value="1"/>
</dbReference>
<dbReference type="Proteomes" id="UP001057291">
    <property type="component" value="Unassembled WGS sequence"/>
</dbReference>
<evidence type="ECO:0000256" key="4">
    <source>
        <dbReference type="ARBA" id="ARBA00022679"/>
    </source>
</evidence>
<dbReference type="PANTHER" id="PTHR43065:SF10">
    <property type="entry name" value="PEROXIDE STRESS-ACTIVATED HISTIDINE KINASE MAK3"/>
    <property type="match status" value="1"/>
</dbReference>
<dbReference type="Pfam" id="PF02518">
    <property type="entry name" value="HATPase_c"/>
    <property type="match status" value="1"/>
</dbReference>
<dbReference type="Gene3D" id="1.10.287.130">
    <property type="match status" value="1"/>
</dbReference>
<organism evidence="11 12">
    <name type="scientific">Collibacillus ludicampi</name>
    <dbReference type="NCBI Taxonomy" id="2771369"/>
    <lineage>
        <taxon>Bacteria</taxon>
        <taxon>Bacillati</taxon>
        <taxon>Bacillota</taxon>
        <taxon>Bacilli</taxon>
        <taxon>Bacillales</taxon>
        <taxon>Alicyclobacillaceae</taxon>
        <taxon>Collibacillus</taxon>
    </lineage>
</organism>
<evidence type="ECO:0000256" key="5">
    <source>
        <dbReference type="ARBA" id="ARBA00022741"/>
    </source>
</evidence>
<evidence type="ECO:0000256" key="7">
    <source>
        <dbReference type="ARBA" id="ARBA00022840"/>
    </source>
</evidence>
<accession>A0AAV4LBA5</accession>